<sequence>MAERRWEVLKVKFCERAGCEVALEAQVVYPAEVLPDQPPRLISKRCSRGLECNFWEHMTCVWAGTNPVYDPFEESR</sequence>
<proteinExistence type="predicted"/>
<dbReference type="RefSeq" id="WP_054520112.1">
    <property type="nucleotide sequence ID" value="NZ_LGKO01000002.1"/>
</dbReference>
<comment type="caution">
    <text evidence="1">The sequence shown here is derived from an EMBL/GenBank/DDBJ whole genome shotgun (WGS) entry which is preliminary data.</text>
</comment>
<gene>
    <name evidence="1" type="ORF">SE15_00230</name>
</gene>
<dbReference type="AlphaFoldDB" id="A0A0P6Y324"/>
<evidence type="ECO:0000313" key="2">
    <source>
        <dbReference type="Proteomes" id="UP000050544"/>
    </source>
</evidence>
<reference evidence="1 2" key="1">
    <citation type="submission" date="2015-07" db="EMBL/GenBank/DDBJ databases">
        <title>Whole genome sequence of Thermanaerothrix daxensis DSM 23592.</title>
        <authorList>
            <person name="Hemp J."/>
            <person name="Ward L.M."/>
            <person name="Pace L.A."/>
            <person name="Fischer W.W."/>
        </authorList>
    </citation>
    <scope>NUCLEOTIDE SEQUENCE [LARGE SCALE GENOMIC DNA]</scope>
    <source>
        <strain evidence="1 2">GNS-1</strain>
    </source>
</reference>
<protein>
    <submittedName>
        <fullName evidence="1">Uncharacterized protein</fullName>
    </submittedName>
</protein>
<name>A0A0P6Y324_9CHLR</name>
<dbReference type="EMBL" id="LGKO01000002">
    <property type="protein sequence ID" value="KPL83740.1"/>
    <property type="molecule type" value="Genomic_DNA"/>
</dbReference>
<dbReference type="OrthoDB" id="164381at2"/>
<dbReference type="Proteomes" id="UP000050544">
    <property type="component" value="Unassembled WGS sequence"/>
</dbReference>
<accession>A0A0P6Y324</accession>
<evidence type="ECO:0000313" key="1">
    <source>
        <dbReference type="EMBL" id="KPL83740.1"/>
    </source>
</evidence>
<organism evidence="1 2">
    <name type="scientific">Thermanaerothrix daxensis</name>
    <dbReference type="NCBI Taxonomy" id="869279"/>
    <lineage>
        <taxon>Bacteria</taxon>
        <taxon>Bacillati</taxon>
        <taxon>Chloroflexota</taxon>
        <taxon>Anaerolineae</taxon>
        <taxon>Anaerolineales</taxon>
        <taxon>Anaerolineaceae</taxon>
        <taxon>Thermanaerothrix</taxon>
    </lineage>
</organism>
<keyword evidence="2" id="KW-1185">Reference proteome</keyword>